<evidence type="ECO:0000313" key="1">
    <source>
        <dbReference type="EMBL" id="MBR0801754.1"/>
    </source>
</evidence>
<dbReference type="EMBL" id="JAFCJH010000105">
    <property type="protein sequence ID" value="MBR0801754.1"/>
    <property type="molecule type" value="Genomic_DNA"/>
</dbReference>
<reference evidence="2" key="1">
    <citation type="journal article" date="2021" name="ISME J.">
        <title>Evolutionary origin and ecological implication of a unique nif island in free-living Bradyrhizobium lineages.</title>
        <authorList>
            <person name="Tao J."/>
        </authorList>
    </citation>
    <scope>NUCLEOTIDE SEQUENCE [LARGE SCALE GENOMIC DNA]</scope>
    <source>
        <strain evidence="2">SZCCT0434</strain>
    </source>
</reference>
<comment type="caution">
    <text evidence="1">The sequence shown here is derived from an EMBL/GenBank/DDBJ whole genome shotgun (WGS) entry which is preliminary data.</text>
</comment>
<dbReference type="Proteomes" id="UP001315278">
    <property type="component" value="Unassembled WGS sequence"/>
</dbReference>
<organism evidence="1 2">
    <name type="scientific">Bradyrhizobium jicamae</name>
    <dbReference type="NCBI Taxonomy" id="280332"/>
    <lineage>
        <taxon>Bacteria</taxon>
        <taxon>Pseudomonadati</taxon>
        <taxon>Pseudomonadota</taxon>
        <taxon>Alphaproteobacteria</taxon>
        <taxon>Hyphomicrobiales</taxon>
        <taxon>Nitrobacteraceae</taxon>
        <taxon>Bradyrhizobium</taxon>
    </lineage>
</organism>
<sequence length="325" mass="33073">MGDPERIATTNDADDPYNYISFDDFVAGSAKIWSLENLTSRWNAAHPEALVSTGVGPVVPPGTLSSGVVIEEASGLVRVFAAVQLLGGGLELIVGGGALLAPEPTGATKVVGVVVLIHGMDTIQSSFRTIVTGERTVTYTQQGATFAAREAGASVPAAETIGVVTDIGIGVGGSFGIGMLSKAAPGAASGLVHLTNADSAAAIRGSETLGLGRGTIYAGPETLSKARGWSILARTGRPASQMTEAILLPSQANRSFLVVQPIGPMSLWQRLGGTVFSAGAGTFNLQTGAFTRTGLAINQIGVYSIDAAVMTSVKAGAEICDPYNP</sequence>
<protein>
    <submittedName>
        <fullName evidence="1">Uncharacterized protein</fullName>
    </submittedName>
</protein>
<evidence type="ECO:0000313" key="2">
    <source>
        <dbReference type="Proteomes" id="UP001315278"/>
    </source>
</evidence>
<proteinExistence type="predicted"/>
<dbReference type="RefSeq" id="WP_212495670.1">
    <property type="nucleotide sequence ID" value="NZ_JAFCJH010000105.1"/>
</dbReference>
<keyword evidence="2" id="KW-1185">Reference proteome</keyword>
<gene>
    <name evidence="1" type="ORF">JQ615_41165</name>
</gene>
<accession>A0ABS5FY40</accession>
<name>A0ABS5FY40_9BRAD</name>